<dbReference type="EC" id="3.4.19.12" evidence="2"/>
<evidence type="ECO:0000256" key="1">
    <source>
        <dbReference type="ARBA" id="ARBA00011074"/>
    </source>
</evidence>
<dbReference type="PANTHER" id="PTHR12473:SF8">
    <property type="entry name" value="UBIQUITIN CARBOXYL-TERMINAL HYDROLASE MINDY-4-RELATED"/>
    <property type="match status" value="1"/>
</dbReference>
<feature type="domain" description="Deubiquitinating enzyme MINDY-3/4 conserved" evidence="3">
    <location>
        <begin position="1"/>
        <end position="190"/>
    </location>
</feature>
<dbReference type="GO" id="GO:0071108">
    <property type="term" value="P:protein K48-linked deubiquitination"/>
    <property type="evidence" value="ECO:0007669"/>
    <property type="project" value="InterPro"/>
</dbReference>
<evidence type="ECO:0000313" key="4">
    <source>
        <dbReference type="EMBL" id="ESO97147.1"/>
    </source>
</evidence>
<evidence type="ECO:0000256" key="2">
    <source>
        <dbReference type="RuleBase" id="RU367088"/>
    </source>
</evidence>
<dbReference type="OMA" id="HVIRHRT"/>
<proteinExistence type="inferred from homology"/>
<evidence type="ECO:0000259" key="3">
    <source>
        <dbReference type="SMART" id="SM01174"/>
    </source>
</evidence>
<keyword evidence="2" id="KW-0788">Thiol protease</keyword>
<dbReference type="HOGENOM" id="CLU_097409_0_0_1"/>
<dbReference type="GO" id="GO:0006508">
    <property type="term" value="P:proteolysis"/>
    <property type="evidence" value="ECO:0007669"/>
    <property type="project" value="UniProtKB-KW"/>
</dbReference>
<keyword evidence="2" id="KW-0645">Protease</keyword>
<dbReference type="OrthoDB" id="10263628at2759"/>
<protein>
    <recommendedName>
        <fullName evidence="2">Ubiquitin carboxyl-terminal hydrolase MINDY</fullName>
        <ecNumber evidence="2">3.4.19.12</ecNumber>
    </recommendedName>
</protein>
<keyword evidence="2" id="KW-0378">Hydrolase</keyword>
<dbReference type="PANTHER" id="PTHR12473">
    <property type="entry name" value="UBIQUITIN CARBOXYL-TERMINAL HYDROLASE MINDY-4-RELATED"/>
    <property type="match status" value="1"/>
</dbReference>
<dbReference type="InterPro" id="IPR039785">
    <property type="entry name" value="MINY3/4"/>
</dbReference>
<dbReference type="CTD" id="20234688"/>
<dbReference type="Proteomes" id="UP000030746">
    <property type="component" value="Unassembled WGS sequence"/>
</dbReference>
<reference evidence="4 5" key="1">
    <citation type="journal article" date="2013" name="Nature">
        <title>Insights into bilaterian evolution from three spiralian genomes.</title>
        <authorList>
            <person name="Simakov O."/>
            <person name="Marletaz F."/>
            <person name="Cho S.J."/>
            <person name="Edsinger-Gonzales E."/>
            <person name="Havlak P."/>
            <person name="Hellsten U."/>
            <person name="Kuo D.H."/>
            <person name="Larsson T."/>
            <person name="Lv J."/>
            <person name="Arendt D."/>
            <person name="Savage R."/>
            <person name="Osoegawa K."/>
            <person name="de Jong P."/>
            <person name="Grimwood J."/>
            <person name="Chapman J.A."/>
            <person name="Shapiro H."/>
            <person name="Aerts A."/>
            <person name="Otillar R.P."/>
            <person name="Terry A.Y."/>
            <person name="Boore J.L."/>
            <person name="Grigoriev I.V."/>
            <person name="Lindberg D.R."/>
            <person name="Seaver E.C."/>
            <person name="Weisblat D.A."/>
            <person name="Putnam N.H."/>
            <person name="Rokhsar D.S."/>
        </authorList>
    </citation>
    <scope>NUCLEOTIDE SEQUENCE [LARGE SCALE GENOMIC DNA]</scope>
</reference>
<dbReference type="EMBL" id="KB201324">
    <property type="protein sequence ID" value="ESO97147.1"/>
    <property type="molecule type" value="Genomic_DNA"/>
</dbReference>
<dbReference type="AlphaFoldDB" id="V4AJ87"/>
<keyword evidence="5" id="KW-1185">Reference proteome</keyword>
<dbReference type="SMART" id="SM01174">
    <property type="entry name" value="DUF4205"/>
    <property type="match status" value="1"/>
</dbReference>
<dbReference type="KEGG" id="lgi:LOTGIDRAFT_143419"/>
<dbReference type="GO" id="GO:0004843">
    <property type="term" value="F:cysteine-type deubiquitinase activity"/>
    <property type="evidence" value="ECO:0007669"/>
    <property type="project" value="UniProtKB-UniRule"/>
</dbReference>
<name>V4AJ87_LOTGI</name>
<comment type="catalytic activity">
    <reaction evidence="2">
        <text>Thiol-dependent hydrolysis of ester, thioester, amide, peptide and isopeptide bonds formed by the C-terminal Gly of ubiquitin (a 76-residue protein attached to proteins as an intracellular targeting signal).</text>
        <dbReference type="EC" id="3.4.19.12"/>
    </reaction>
</comment>
<sequence length="195" mass="22036">GNNGVILVLYSAILSRGIQKVKNDFDEAGLKLMAQHGYCTQEMVNLLLGGKGVSNVFNDTVELESGGVITVLKGISSRSEIGLLSLFEHYKSCQVGTFYKTPKYPIWVVCSESHFSVLFSNKRELCNDWKAERHFDLYYYDGLANQQEEIKLTIDTTNRSFKAPSDDDLIPPLELCIRTKWPDAEVDWNGYEPIL</sequence>
<dbReference type="GO" id="GO:1990380">
    <property type="term" value="F:K48-linked deubiquitinase activity"/>
    <property type="evidence" value="ECO:0007669"/>
    <property type="project" value="UniProtKB-UniRule"/>
</dbReference>
<keyword evidence="2" id="KW-0833">Ubl conjugation pathway</keyword>
<dbReference type="Pfam" id="PF13898">
    <property type="entry name" value="MINDY-3_4_CD"/>
    <property type="match status" value="1"/>
</dbReference>
<dbReference type="RefSeq" id="XP_009052167.1">
    <property type="nucleotide sequence ID" value="XM_009053919.1"/>
</dbReference>
<gene>
    <name evidence="4" type="ORF">LOTGIDRAFT_143419</name>
</gene>
<dbReference type="GeneID" id="20234688"/>
<dbReference type="InterPro" id="IPR025257">
    <property type="entry name" value="MINDY-3/4_CD"/>
</dbReference>
<comment type="function">
    <text evidence="2">Hydrolase that can remove 'Lys-48'-linked conjugated ubiquitin from proteins.</text>
</comment>
<feature type="non-terminal residue" evidence="4">
    <location>
        <position position="1"/>
    </location>
</feature>
<evidence type="ECO:0000313" key="5">
    <source>
        <dbReference type="Proteomes" id="UP000030746"/>
    </source>
</evidence>
<accession>V4AJ87</accession>
<organism evidence="4 5">
    <name type="scientific">Lottia gigantea</name>
    <name type="common">Giant owl limpet</name>
    <dbReference type="NCBI Taxonomy" id="225164"/>
    <lineage>
        <taxon>Eukaryota</taxon>
        <taxon>Metazoa</taxon>
        <taxon>Spiralia</taxon>
        <taxon>Lophotrochozoa</taxon>
        <taxon>Mollusca</taxon>
        <taxon>Gastropoda</taxon>
        <taxon>Patellogastropoda</taxon>
        <taxon>Lottioidea</taxon>
        <taxon>Lottiidae</taxon>
        <taxon>Lottia</taxon>
    </lineage>
</organism>
<comment type="similarity">
    <text evidence="1 2">Belongs to the MINDY deubiquitinase family. FAM188 subfamily.</text>
</comment>